<evidence type="ECO:0000256" key="1">
    <source>
        <dbReference type="ARBA" id="ARBA00007100"/>
    </source>
</evidence>
<protein>
    <submittedName>
        <fullName evidence="3">Transglutaminase-like domain-containing protein</fullName>
    </submittedName>
</protein>
<evidence type="ECO:0000259" key="2">
    <source>
        <dbReference type="Pfam" id="PF13369"/>
    </source>
</evidence>
<reference evidence="3 4" key="1">
    <citation type="submission" date="2024-09" db="EMBL/GenBank/DDBJ databases">
        <authorList>
            <person name="Sun Q."/>
            <person name="Mori K."/>
        </authorList>
    </citation>
    <scope>NUCLEOTIDE SEQUENCE [LARGE SCALE GENOMIC DNA]</scope>
    <source>
        <strain evidence="3 4">CECT 7682</strain>
    </source>
</reference>
<sequence>MEKLTEKELNALVSLLDDSDKEVKDHVKDKIISLGNDVIPFLEKKWEDSFNPELQKEIEELVHELQFSLLKERLEEWKQSEDRDLLKGLWIINTYQYPDLEFETINADMQQIYFDVWTTFKSDLRPYDQIRLINNVLFSQLKFSANTKNFHSPGNSMLSNVIATKKGNPISLCAIYYLVARKLGLPIYGVNLPNLFVLTYKTDEATFYINAFNKGLIFSRQDINNYLEHLKIEPREEFFQPCGHEEIMKRTMRNLMVSFDKIGEPEKVEEVRQLLDILEN</sequence>
<keyword evidence="4" id="KW-1185">Reference proteome</keyword>
<dbReference type="EMBL" id="JBHMEW010000008">
    <property type="protein sequence ID" value="MFB9210433.1"/>
    <property type="molecule type" value="Genomic_DNA"/>
</dbReference>
<dbReference type="PANTHER" id="PTHR31350">
    <property type="entry name" value="SI:DKEY-261L7.2"/>
    <property type="match status" value="1"/>
</dbReference>
<comment type="caution">
    <text evidence="3">The sequence shown here is derived from an EMBL/GenBank/DDBJ whole genome shotgun (WGS) entry which is preliminary data.</text>
</comment>
<name>A0ABV5J0U2_9BACT</name>
<gene>
    <name evidence="3" type="ORF">ACFFUR_01325</name>
</gene>
<dbReference type="Pfam" id="PF13369">
    <property type="entry name" value="Transglut_core2"/>
    <property type="match status" value="1"/>
</dbReference>
<evidence type="ECO:0000313" key="4">
    <source>
        <dbReference type="Proteomes" id="UP001589654"/>
    </source>
</evidence>
<dbReference type="PANTHER" id="PTHR31350:SF21">
    <property type="entry name" value="F-BOX ONLY PROTEIN 21"/>
    <property type="match status" value="1"/>
</dbReference>
<dbReference type="InterPro" id="IPR032698">
    <property type="entry name" value="SirB1_N"/>
</dbReference>
<feature type="domain" description="Protein SirB1 N-terminal" evidence="2">
    <location>
        <begin position="104"/>
        <end position="252"/>
    </location>
</feature>
<accession>A0ABV5J0U2</accession>
<dbReference type="RefSeq" id="WP_290246689.1">
    <property type="nucleotide sequence ID" value="NZ_JAUFQT010000001.1"/>
</dbReference>
<comment type="similarity">
    <text evidence="1">Belongs to the UPF0162 family.</text>
</comment>
<organism evidence="3 4">
    <name type="scientific">Echinicola jeungdonensis</name>
    <dbReference type="NCBI Taxonomy" id="709343"/>
    <lineage>
        <taxon>Bacteria</taxon>
        <taxon>Pseudomonadati</taxon>
        <taxon>Bacteroidota</taxon>
        <taxon>Cytophagia</taxon>
        <taxon>Cytophagales</taxon>
        <taxon>Cyclobacteriaceae</taxon>
        <taxon>Echinicola</taxon>
    </lineage>
</organism>
<proteinExistence type="inferred from homology"/>
<dbReference type="Proteomes" id="UP001589654">
    <property type="component" value="Unassembled WGS sequence"/>
</dbReference>
<evidence type="ECO:0000313" key="3">
    <source>
        <dbReference type="EMBL" id="MFB9210433.1"/>
    </source>
</evidence>